<dbReference type="UniPathway" id="UPA00242"/>
<feature type="binding site" evidence="8">
    <location>
        <begin position="171"/>
        <end position="173"/>
    </location>
    <ligand>
        <name>beta-D-galactose</name>
        <dbReference type="ChEBI" id="CHEBI:27667"/>
    </ligand>
</feature>
<feature type="active site" description="Proton donor" evidence="6">
    <location>
        <position position="171"/>
    </location>
</feature>
<accession>A0A2T5UU70</accession>
<comment type="caution">
    <text evidence="9">The sequence shown here is derived from an EMBL/GenBank/DDBJ whole genome shotgun (WGS) entry which is preliminary data.</text>
</comment>
<feature type="active site" description="Proton acceptor" evidence="6">
    <location>
        <position position="293"/>
    </location>
</feature>
<protein>
    <recommendedName>
        <fullName evidence="5">Aldose 1-epimerase</fullName>
        <ecNumber evidence="5">5.1.3.3</ecNumber>
    </recommendedName>
</protein>
<dbReference type="GO" id="GO:0005737">
    <property type="term" value="C:cytoplasm"/>
    <property type="evidence" value="ECO:0007669"/>
    <property type="project" value="TreeGrafter"/>
</dbReference>
<dbReference type="GO" id="GO:0030246">
    <property type="term" value="F:carbohydrate binding"/>
    <property type="evidence" value="ECO:0007669"/>
    <property type="project" value="InterPro"/>
</dbReference>
<dbReference type="Gene3D" id="2.70.98.10">
    <property type="match status" value="1"/>
</dbReference>
<dbReference type="Pfam" id="PF01263">
    <property type="entry name" value="Aldose_epim"/>
    <property type="match status" value="1"/>
</dbReference>
<evidence type="ECO:0000256" key="5">
    <source>
        <dbReference type="PIRNR" id="PIRNR005096"/>
    </source>
</evidence>
<comment type="pathway">
    <text evidence="1 5">Carbohydrate metabolism; hexose metabolism.</text>
</comment>
<dbReference type="PANTHER" id="PTHR10091">
    <property type="entry name" value="ALDOSE-1-EPIMERASE"/>
    <property type="match status" value="1"/>
</dbReference>
<keyword evidence="4 5" id="KW-0119">Carbohydrate metabolism</keyword>
<dbReference type="PANTHER" id="PTHR10091:SF0">
    <property type="entry name" value="GALACTOSE MUTAROTASE"/>
    <property type="match status" value="1"/>
</dbReference>
<dbReference type="SUPFAM" id="SSF74650">
    <property type="entry name" value="Galactose mutarotase-like"/>
    <property type="match status" value="1"/>
</dbReference>
<dbReference type="Proteomes" id="UP000244081">
    <property type="component" value="Unassembled WGS sequence"/>
</dbReference>
<dbReference type="InterPro" id="IPR008183">
    <property type="entry name" value="Aldose_1/G6P_1-epimerase"/>
</dbReference>
<evidence type="ECO:0000313" key="9">
    <source>
        <dbReference type="EMBL" id="PTW55032.1"/>
    </source>
</evidence>
<dbReference type="CDD" id="cd09019">
    <property type="entry name" value="galactose_mutarotase_like"/>
    <property type="match status" value="1"/>
</dbReference>
<dbReference type="AlphaFoldDB" id="A0A2T5UU70"/>
<dbReference type="InterPro" id="IPR011013">
    <property type="entry name" value="Gal_mutarotase_sf_dom"/>
</dbReference>
<dbReference type="OrthoDB" id="9779408at2"/>
<evidence type="ECO:0000256" key="4">
    <source>
        <dbReference type="ARBA" id="ARBA00023277"/>
    </source>
</evidence>
<dbReference type="EC" id="5.1.3.3" evidence="5"/>
<proteinExistence type="inferred from homology"/>
<feature type="binding site" evidence="7">
    <location>
        <position position="229"/>
    </location>
    <ligand>
        <name>beta-D-galactose</name>
        <dbReference type="ChEBI" id="CHEBI:27667"/>
    </ligand>
</feature>
<dbReference type="EMBL" id="QAYG01000013">
    <property type="protein sequence ID" value="PTW55032.1"/>
    <property type="molecule type" value="Genomic_DNA"/>
</dbReference>
<keyword evidence="3 5" id="KW-0413">Isomerase</keyword>
<name>A0A2T5UU70_9HYPH</name>
<sequence>MRERDVFGVLADGREVERVRLAAGRLEASVLTWGATVQDLRLDGRSVVIGADRLEPYLGDLLYTGALVGRFANRIGGARFTLDGETFHTDANFRARHTLHGGSGGTGEQLWRLEGATETRARLALDLPDGHMGFPGALAVAVIVSLEPPATLRIAIEARTSRATPCSFAHHGYFVLDDSGDIERHRLRVAASRYLPVDNDLIPTGEIADVAGTAFDFRAPRAIGGAGYDHNFCLDDGDGRLRDVARLESPESGVSLTVSTTEPGLQIYDGAHLLGARGFGGARLKARAGLAMETQAWPDSPNRADFPLCILRPGSVYTSETAYRF</sequence>
<comment type="similarity">
    <text evidence="2 5">Belongs to the aldose epimerase family.</text>
</comment>
<dbReference type="PIRSF" id="PIRSF005096">
    <property type="entry name" value="GALM"/>
    <property type="match status" value="1"/>
</dbReference>
<dbReference type="InterPro" id="IPR014718">
    <property type="entry name" value="GH-type_carb-bd"/>
</dbReference>
<evidence type="ECO:0000256" key="8">
    <source>
        <dbReference type="PIRSR" id="PIRSR005096-3"/>
    </source>
</evidence>
<gene>
    <name evidence="9" type="ORF">C8N35_11373</name>
</gene>
<dbReference type="InterPro" id="IPR015443">
    <property type="entry name" value="Aldose_1-epimerase"/>
</dbReference>
<comment type="catalytic activity">
    <reaction evidence="5">
        <text>alpha-D-glucose = beta-D-glucose</text>
        <dbReference type="Rhea" id="RHEA:10264"/>
        <dbReference type="ChEBI" id="CHEBI:15903"/>
        <dbReference type="ChEBI" id="CHEBI:17925"/>
        <dbReference type="EC" id="5.1.3.3"/>
    </reaction>
</comment>
<dbReference type="GO" id="GO:0006006">
    <property type="term" value="P:glucose metabolic process"/>
    <property type="evidence" value="ECO:0007669"/>
    <property type="project" value="TreeGrafter"/>
</dbReference>
<reference evidence="9 10" key="1">
    <citation type="submission" date="2018-04" db="EMBL/GenBank/DDBJ databases">
        <title>Genomic Encyclopedia of Archaeal and Bacterial Type Strains, Phase II (KMG-II): from individual species to whole genera.</title>
        <authorList>
            <person name="Goeker M."/>
        </authorList>
    </citation>
    <scope>NUCLEOTIDE SEQUENCE [LARGE SCALE GENOMIC DNA]</scope>
    <source>
        <strain evidence="9 10">DSM 23382</strain>
    </source>
</reference>
<dbReference type="InterPro" id="IPR047215">
    <property type="entry name" value="Galactose_mutarotase-like"/>
</dbReference>
<feature type="binding site" evidence="8">
    <location>
        <begin position="73"/>
        <end position="74"/>
    </location>
    <ligand>
        <name>beta-D-galactose</name>
        <dbReference type="ChEBI" id="CHEBI:27667"/>
    </ligand>
</feature>
<dbReference type="GO" id="GO:0004034">
    <property type="term" value="F:aldose 1-epimerase activity"/>
    <property type="evidence" value="ECO:0007669"/>
    <property type="project" value="UniProtKB-EC"/>
</dbReference>
<evidence type="ECO:0000256" key="3">
    <source>
        <dbReference type="ARBA" id="ARBA00023235"/>
    </source>
</evidence>
<evidence type="ECO:0000256" key="2">
    <source>
        <dbReference type="ARBA" id="ARBA00006206"/>
    </source>
</evidence>
<organism evidence="9 10">
    <name type="scientific">Breoghania corrubedonensis</name>
    <dbReference type="NCBI Taxonomy" id="665038"/>
    <lineage>
        <taxon>Bacteria</taxon>
        <taxon>Pseudomonadati</taxon>
        <taxon>Pseudomonadota</taxon>
        <taxon>Alphaproteobacteria</taxon>
        <taxon>Hyphomicrobiales</taxon>
        <taxon>Stappiaceae</taxon>
        <taxon>Breoghania</taxon>
    </lineage>
</organism>
<evidence type="ECO:0000256" key="6">
    <source>
        <dbReference type="PIRSR" id="PIRSR005096-1"/>
    </source>
</evidence>
<evidence type="ECO:0000256" key="7">
    <source>
        <dbReference type="PIRSR" id="PIRSR005096-2"/>
    </source>
</evidence>
<keyword evidence="10" id="KW-1185">Reference proteome</keyword>
<dbReference type="RefSeq" id="WP_107991901.1">
    <property type="nucleotide sequence ID" value="NZ_QAYG01000013.1"/>
</dbReference>
<dbReference type="GO" id="GO:0033499">
    <property type="term" value="P:galactose catabolic process via UDP-galactose, Leloir pathway"/>
    <property type="evidence" value="ECO:0007669"/>
    <property type="project" value="TreeGrafter"/>
</dbReference>
<evidence type="ECO:0000313" key="10">
    <source>
        <dbReference type="Proteomes" id="UP000244081"/>
    </source>
</evidence>
<evidence type="ECO:0000256" key="1">
    <source>
        <dbReference type="ARBA" id="ARBA00005028"/>
    </source>
</evidence>